<evidence type="ECO:0000313" key="1">
    <source>
        <dbReference type="EMBL" id="CBY32585.1"/>
    </source>
</evidence>
<proteinExistence type="predicted"/>
<accession>E4YAJ8</accession>
<reference evidence="1" key="1">
    <citation type="journal article" date="2010" name="Science">
        <title>Plasticity of animal genome architecture unmasked by rapid evolution of a pelagic tunicate.</title>
        <authorList>
            <person name="Denoeud F."/>
            <person name="Henriet S."/>
            <person name="Mungpakdee S."/>
            <person name="Aury J.M."/>
            <person name="Da Silva C."/>
            <person name="Brinkmann H."/>
            <person name="Mikhaleva J."/>
            <person name="Olsen L.C."/>
            <person name="Jubin C."/>
            <person name="Canestro C."/>
            <person name="Bouquet J.M."/>
            <person name="Danks G."/>
            <person name="Poulain J."/>
            <person name="Campsteijn C."/>
            <person name="Adamski M."/>
            <person name="Cross I."/>
            <person name="Yadetie F."/>
            <person name="Muffato M."/>
            <person name="Louis A."/>
            <person name="Butcher S."/>
            <person name="Tsagkogeorga G."/>
            <person name="Konrad A."/>
            <person name="Singh S."/>
            <person name="Jensen M.F."/>
            <person name="Cong E.H."/>
            <person name="Eikeseth-Otteraa H."/>
            <person name="Noel B."/>
            <person name="Anthouard V."/>
            <person name="Porcel B.M."/>
            <person name="Kachouri-Lafond R."/>
            <person name="Nishino A."/>
            <person name="Ugolini M."/>
            <person name="Chourrout P."/>
            <person name="Nishida H."/>
            <person name="Aasland R."/>
            <person name="Huzurbazar S."/>
            <person name="Westhof E."/>
            <person name="Delsuc F."/>
            <person name="Lehrach H."/>
            <person name="Reinhardt R."/>
            <person name="Weissenbach J."/>
            <person name="Roy S.W."/>
            <person name="Artiguenave F."/>
            <person name="Postlethwait J.H."/>
            <person name="Manak J.R."/>
            <person name="Thompson E.M."/>
            <person name="Jaillon O."/>
            <person name="Du Pasquier L."/>
            <person name="Boudinot P."/>
            <person name="Liberles D.A."/>
            <person name="Volff J.N."/>
            <person name="Philippe H."/>
            <person name="Lenhard B."/>
            <person name="Roest Crollius H."/>
            <person name="Wincker P."/>
            <person name="Chourrout D."/>
        </authorList>
    </citation>
    <scope>NUCLEOTIDE SEQUENCE [LARGE SCALE GENOMIC DNA]</scope>
</reference>
<protein>
    <submittedName>
        <fullName evidence="1">Uncharacterized protein</fullName>
    </submittedName>
</protein>
<dbReference type="AlphaFoldDB" id="E4YAJ8"/>
<gene>
    <name evidence="1" type="ORF">GSOID_T00031925001</name>
</gene>
<sequence>MLSKAIFPSIALGASVADYLGAGKPVAIIDEYEVKGNQLEAFLDLHHSVYTQGYQKSSSFIKKEDIVDFCCDLRSTKMCSVTFMSFWENENAAKQIRSDAEFDTVFNNGIEKLEINHNYIGVYPNSDIYSIIGLPSENGSPERPAEISTDQAFEKTAWSISAYPYRIPGNQMQAYLDLESKHWGPQNSKFAFYQSPRNSEFVSTSCDLSSDVECNYLNVNYWSNHEEYKLINATETAEVDEAFQKEGELLGIKFQFVGPFPGSATAGLANMNGRKAVDPLGGNASLIFGSLSLLFYTLLL</sequence>
<name>E4YAJ8_OIKDI</name>
<organism evidence="1">
    <name type="scientific">Oikopleura dioica</name>
    <name type="common">Tunicate</name>
    <dbReference type="NCBI Taxonomy" id="34765"/>
    <lineage>
        <taxon>Eukaryota</taxon>
        <taxon>Metazoa</taxon>
        <taxon>Chordata</taxon>
        <taxon>Tunicata</taxon>
        <taxon>Appendicularia</taxon>
        <taxon>Copelata</taxon>
        <taxon>Oikopleuridae</taxon>
        <taxon>Oikopleura</taxon>
    </lineage>
</organism>
<dbReference type="EMBL" id="FN654360">
    <property type="protein sequence ID" value="CBY32585.1"/>
    <property type="molecule type" value="Genomic_DNA"/>
</dbReference>
<dbReference type="Proteomes" id="UP000011014">
    <property type="component" value="Unassembled WGS sequence"/>
</dbReference>